<dbReference type="InterPro" id="IPR007607">
    <property type="entry name" value="BacA/B"/>
</dbReference>
<dbReference type="AlphaFoldDB" id="A0A0J2H811"/>
<organism evidence="4 6">
    <name type="scientific">Klebsiella michiganensis</name>
    <dbReference type="NCBI Taxonomy" id="1134687"/>
    <lineage>
        <taxon>Bacteria</taxon>
        <taxon>Pseudomonadati</taxon>
        <taxon>Pseudomonadota</taxon>
        <taxon>Gammaproteobacteria</taxon>
        <taxon>Enterobacterales</taxon>
        <taxon>Enterobacteriaceae</taxon>
        <taxon>Klebsiella/Raoultella group</taxon>
        <taxon>Klebsiella</taxon>
    </lineage>
</organism>
<dbReference type="Proteomes" id="UP001159937">
    <property type="component" value="Unassembled WGS sequence"/>
</dbReference>
<dbReference type="EMBL" id="LEUS01000021">
    <property type="protein sequence ID" value="KLY31276.1"/>
    <property type="molecule type" value="Genomic_DNA"/>
</dbReference>
<dbReference type="Proteomes" id="UP000255050">
    <property type="component" value="Unassembled WGS sequence"/>
</dbReference>
<keyword evidence="5" id="KW-1185">Reference proteome</keyword>
<proteinExistence type="inferred from homology"/>
<evidence type="ECO:0000313" key="5">
    <source>
        <dbReference type="Proteomes" id="UP000036305"/>
    </source>
</evidence>
<dbReference type="Proteomes" id="UP000036305">
    <property type="component" value="Unassembled WGS sequence"/>
</dbReference>
<evidence type="ECO:0000313" key="3">
    <source>
        <dbReference type="EMBL" id="MDH0964598.1"/>
    </source>
</evidence>
<dbReference type="PANTHER" id="PTHR35024:SF4">
    <property type="entry name" value="POLYMER-FORMING CYTOSKELETAL PROTEIN"/>
    <property type="match status" value="1"/>
</dbReference>
<dbReference type="EMBL" id="JAOCBF010000023">
    <property type="protein sequence ID" value="MDH0964598.1"/>
    <property type="molecule type" value="Genomic_DNA"/>
</dbReference>
<sequence>MESKYIALNSALLFWLLGLMAWCCESTYLAWLSGSFSLSSFVFHFQYHRINHMFKKNKNVEATPQTVATPVLNSASPLAVSRKPAATVIASGIRFDGNIIAEGDVDIYGTVSGNIDAEESQIKIMAGGLVEGNITCRELIIDGCILGQCRSETIEIDKNGQVTGTLAYRTLAINKGGVFSGQAELLPAAADKSNVVGFIADTAAETKNRADRHAAEAAQ</sequence>
<reference evidence="3" key="3">
    <citation type="submission" date="2022-09" db="EMBL/GenBank/DDBJ databases">
        <title>Intensive care unit water sources are persistently colonized with multi-drug resistant bacteria and are the site of extensive horizontal gene transfer of antibiotic resistance genes.</title>
        <authorList>
            <person name="Diorio-Toth L."/>
        </authorList>
    </citation>
    <scope>NUCLEOTIDE SEQUENCE</scope>
    <source>
        <strain evidence="3">GD03918</strain>
    </source>
</reference>
<evidence type="ECO:0000313" key="6">
    <source>
        <dbReference type="Proteomes" id="UP000255050"/>
    </source>
</evidence>
<evidence type="ECO:0000313" key="2">
    <source>
        <dbReference type="EMBL" id="KLY31276.1"/>
    </source>
</evidence>
<dbReference type="PANTHER" id="PTHR35024">
    <property type="entry name" value="HYPOTHETICAL CYTOSOLIC PROTEIN"/>
    <property type="match status" value="1"/>
</dbReference>
<dbReference type="RefSeq" id="WP_032751565.1">
    <property type="nucleotide sequence ID" value="NZ_ABVZTX020000019.1"/>
</dbReference>
<reference evidence="4 6" key="2">
    <citation type="submission" date="2018-06" db="EMBL/GenBank/DDBJ databases">
        <authorList>
            <consortium name="Pathogen Informatics"/>
            <person name="Doyle S."/>
        </authorList>
    </citation>
    <scope>NUCLEOTIDE SEQUENCE [LARGE SCALE GENOMIC DNA]</scope>
    <source>
        <strain evidence="4 6">NCTC11694</strain>
    </source>
</reference>
<evidence type="ECO:0000313" key="4">
    <source>
        <dbReference type="EMBL" id="STR43366.1"/>
    </source>
</evidence>
<gene>
    <name evidence="3" type="ORF">N5C89_17320</name>
    <name evidence="4" type="ORF">NCTC11694_04635</name>
    <name evidence="2" type="ORF">SK91_03573</name>
</gene>
<dbReference type="EMBL" id="UGJR01000002">
    <property type="protein sequence ID" value="STR43366.1"/>
    <property type="molecule type" value="Genomic_DNA"/>
</dbReference>
<comment type="caution">
    <text evidence="4">The sequence shown here is derived from an EMBL/GenBank/DDBJ whole genome shotgun (WGS) entry which is preliminary data.</text>
</comment>
<name>A0A0J2H811_9ENTR</name>
<protein>
    <submittedName>
        <fullName evidence="4">Ccm domain protein</fullName>
    </submittedName>
    <submittedName>
        <fullName evidence="3">Polymer-forming cytoskeletal protein</fullName>
    </submittedName>
</protein>
<accession>A0A0J2H811</accession>
<evidence type="ECO:0000256" key="1">
    <source>
        <dbReference type="ARBA" id="ARBA00044755"/>
    </source>
</evidence>
<comment type="similarity">
    <text evidence="1">Belongs to the bactofilin family.</text>
</comment>
<dbReference type="Pfam" id="PF04519">
    <property type="entry name" value="Bactofilin"/>
    <property type="match status" value="1"/>
</dbReference>
<reference evidence="2 5" key="1">
    <citation type="submission" date="2015-06" db="EMBL/GenBank/DDBJ databases">
        <title>The Genome Sequence of None.</title>
        <authorList>
            <consortium name="The Broad Institute Genomics Platform"/>
            <consortium name="The Broad Institute Genome Sequencing Center for Infectious Disease"/>
            <person name="Earl A.M."/>
            <person name="Onderdonk A.B."/>
            <person name="Kirby J."/>
            <person name="Ferraro M.J."/>
            <person name="Huang S."/>
            <person name="Spencer M."/>
            <person name="Fodor A."/>
            <person name="Hooper D."/>
            <person name="Dekker J."/>
            <person name="O'Brien T."/>
            <person name="Quan V."/>
            <person name="Gombosev A."/>
            <person name="Delaney M."/>
            <person name="DuBois A."/>
            <person name="Ernst C."/>
            <person name="Kim D.S."/>
            <person name="Rossman W."/>
            <person name="Gohs F."/>
            <person name="Petruso H."/>
            <person name="Nozar T."/>
            <person name="Mougeot F."/>
            <person name="Manson-McGuire A."/>
            <person name="Young S."/>
            <person name="Abouelleil A."/>
            <person name="Cao P."/>
            <person name="Chapman S.B."/>
            <person name="Griggs A."/>
            <person name="Priest M."/>
            <person name="Shea T."/>
            <person name="Wortman I."/>
            <person name="Wortman J.R."/>
            <person name="Nusbaum C."/>
            <person name="Birren B."/>
        </authorList>
    </citation>
    <scope>NUCLEOTIDE SEQUENCE [LARGE SCALE GENOMIC DNA]</scope>
    <source>
        <strain evidence="2 5">MGH87</strain>
    </source>
</reference>